<sequence length="420" mass="45843">MKQTERILPEKLLERFIRYAKIWTTSDPHSADSPTTERQWELLRLLSAELEDLGVPAELDENGFLIGRLPARGVGPQVPTVGFMAHVDTSPDVSGEGVSPRIHRRWQGDAIVLRDDVVLDPVQMPELAARKGDTIITSDGTTLLGADDKAGIAEIMAAVEYLQSNPDLPHGPLEIIFTPDEETGKGMDRFPLERIQSRCCYTLDGDELGTLEAECFNAYRADIGFFGVSAHPGRARGRLINAISMLGSFLEMLPGSESPEATDGRYGFYHSVEVSGHTEKAELTLILRDFERNEVERRVKALQAFASAVEAAYPGGKVKVSWVKQYLNMREAFSEDPLVVELAQKAIASLGISPVLTSIRGGTDGARLSELGIPSPNLFAGGHNFHSLTEWASLEVMTCAAETVLALALLWGEFESPAPA</sequence>
<comment type="cofactor">
    <cofactor evidence="9">
        <name>Zn(2+)</name>
        <dbReference type="ChEBI" id="CHEBI:29105"/>
    </cofactor>
    <text evidence="9">Binds 2 Zn(2+) ions per subunit.</text>
</comment>
<evidence type="ECO:0000256" key="9">
    <source>
        <dbReference type="PIRSR" id="PIRSR037215-2"/>
    </source>
</evidence>
<dbReference type="EC" id="3.4.11.4" evidence="7"/>
<evidence type="ECO:0000259" key="10">
    <source>
        <dbReference type="Pfam" id="PF07687"/>
    </source>
</evidence>
<dbReference type="Proteomes" id="UP000192343">
    <property type="component" value="Unassembled WGS sequence"/>
</dbReference>
<dbReference type="RefSeq" id="WP_083052798.1">
    <property type="nucleotide sequence ID" value="NZ_MWQY01000027.1"/>
</dbReference>
<keyword evidence="5 9" id="KW-0862">Zinc</keyword>
<dbReference type="InterPro" id="IPR010161">
    <property type="entry name" value="Peptidase_M20B"/>
</dbReference>
<dbReference type="InterPro" id="IPR011650">
    <property type="entry name" value="Peptidase_M20_dimer"/>
</dbReference>
<feature type="binding site" evidence="9">
    <location>
        <position position="147"/>
    </location>
    <ligand>
        <name>Zn(2+)</name>
        <dbReference type="ChEBI" id="CHEBI:29105"/>
        <label>1</label>
    </ligand>
</feature>
<organism evidence="11 12">
    <name type="scientific">Marispirochaeta aestuarii</name>
    <dbReference type="NCBI Taxonomy" id="1963862"/>
    <lineage>
        <taxon>Bacteria</taxon>
        <taxon>Pseudomonadati</taxon>
        <taxon>Spirochaetota</taxon>
        <taxon>Spirochaetia</taxon>
        <taxon>Spirochaetales</taxon>
        <taxon>Spirochaetaceae</taxon>
        <taxon>Marispirochaeta</taxon>
    </lineage>
</organism>
<feature type="binding site" evidence="9">
    <location>
        <position position="147"/>
    </location>
    <ligand>
        <name>Zn(2+)</name>
        <dbReference type="ChEBI" id="CHEBI:29105"/>
        <label>2</label>
    </ligand>
</feature>
<dbReference type="STRING" id="1963862.B4O97_17455"/>
<feature type="binding site" evidence="9">
    <location>
        <position position="386"/>
    </location>
    <ligand>
        <name>Zn(2+)</name>
        <dbReference type="ChEBI" id="CHEBI:29105"/>
        <label>2</label>
    </ligand>
</feature>
<evidence type="ECO:0000313" key="12">
    <source>
        <dbReference type="Proteomes" id="UP000192343"/>
    </source>
</evidence>
<feature type="active site" evidence="8">
    <location>
        <position position="88"/>
    </location>
</feature>
<dbReference type="PANTHER" id="PTHR42994">
    <property type="entry name" value="PEPTIDASE T"/>
    <property type="match status" value="1"/>
</dbReference>
<dbReference type="AlphaFoldDB" id="A0A1Y1RUN2"/>
<evidence type="ECO:0000256" key="7">
    <source>
        <dbReference type="NCBIfam" id="TIGR01882"/>
    </source>
</evidence>
<reference evidence="11 12" key="1">
    <citation type="submission" date="2017-03" db="EMBL/GenBank/DDBJ databases">
        <title>Draft Genome sequence of Marispirochaeta sp. strain JC444.</title>
        <authorList>
            <person name="Shivani Y."/>
            <person name="Subhash Y."/>
            <person name="Sasikala C."/>
            <person name="Ramana C."/>
        </authorList>
    </citation>
    <scope>NUCLEOTIDE SEQUENCE [LARGE SCALE GENOMIC DNA]</scope>
    <source>
        <strain evidence="11 12">JC444</strain>
    </source>
</reference>
<keyword evidence="6" id="KW-0482">Metalloprotease</keyword>
<dbReference type="GO" id="GO:0006518">
    <property type="term" value="P:peptide metabolic process"/>
    <property type="evidence" value="ECO:0007669"/>
    <property type="project" value="InterPro"/>
</dbReference>
<evidence type="ECO:0000256" key="4">
    <source>
        <dbReference type="ARBA" id="ARBA00022801"/>
    </source>
</evidence>
<evidence type="ECO:0000256" key="5">
    <source>
        <dbReference type="ARBA" id="ARBA00022833"/>
    </source>
</evidence>
<protein>
    <recommendedName>
        <fullName evidence="7">Peptidase T</fullName>
        <ecNumber evidence="7">3.4.11.4</ecNumber>
    </recommendedName>
</protein>
<dbReference type="GO" id="GO:0045148">
    <property type="term" value="F:tripeptide aminopeptidase activity"/>
    <property type="evidence" value="ECO:0007669"/>
    <property type="project" value="UniProtKB-UniRule"/>
</dbReference>
<dbReference type="PIRSF" id="PIRSF037215">
    <property type="entry name" value="Peptidase_M20B"/>
    <property type="match status" value="1"/>
</dbReference>
<dbReference type="InterPro" id="IPR002933">
    <property type="entry name" value="Peptidase_M20"/>
</dbReference>
<feature type="domain" description="Peptidase M20 dimerisation" evidence="10">
    <location>
        <begin position="217"/>
        <end position="314"/>
    </location>
</feature>
<comment type="caution">
    <text evidence="11">The sequence shown here is derived from an EMBL/GenBank/DDBJ whole genome shotgun (WGS) entry which is preliminary data.</text>
</comment>
<feature type="binding site" evidence="9">
    <location>
        <position position="86"/>
    </location>
    <ligand>
        <name>Zn(2+)</name>
        <dbReference type="ChEBI" id="CHEBI:29105"/>
        <label>1</label>
    </ligand>
</feature>
<dbReference type="OrthoDB" id="9804934at2"/>
<feature type="binding site" evidence="9">
    <location>
        <position position="182"/>
    </location>
    <ligand>
        <name>Zn(2+)</name>
        <dbReference type="ChEBI" id="CHEBI:29105"/>
        <label>2</label>
    </ligand>
</feature>
<keyword evidence="3 9" id="KW-0479">Metal-binding</keyword>
<keyword evidence="4" id="KW-0378">Hydrolase</keyword>
<dbReference type="PROSITE" id="PS00758">
    <property type="entry name" value="ARGE_DAPE_CPG2_1"/>
    <property type="match status" value="1"/>
</dbReference>
<dbReference type="Gene3D" id="3.40.630.10">
    <property type="entry name" value="Zn peptidases"/>
    <property type="match status" value="1"/>
</dbReference>
<evidence type="ECO:0000256" key="2">
    <source>
        <dbReference type="ARBA" id="ARBA00022670"/>
    </source>
</evidence>
<dbReference type="InterPro" id="IPR036264">
    <property type="entry name" value="Bact_exopeptidase_dim_dom"/>
</dbReference>
<keyword evidence="12" id="KW-1185">Reference proteome</keyword>
<dbReference type="NCBIfam" id="NF003976">
    <property type="entry name" value="PRK05469.1"/>
    <property type="match status" value="1"/>
</dbReference>
<evidence type="ECO:0000256" key="8">
    <source>
        <dbReference type="PIRSR" id="PIRSR037215-1"/>
    </source>
</evidence>
<name>A0A1Y1RUN2_9SPIO</name>
<dbReference type="Pfam" id="PF07687">
    <property type="entry name" value="M20_dimer"/>
    <property type="match status" value="1"/>
</dbReference>
<evidence type="ECO:0000256" key="6">
    <source>
        <dbReference type="ARBA" id="ARBA00023049"/>
    </source>
</evidence>
<feature type="binding site" evidence="9">
    <location>
        <position position="204"/>
    </location>
    <ligand>
        <name>Zn(2+)</name>
        <dbReference type="ChEBI" id="CHEBI:29105"/>
        <label>1</label>
    </ligand>
</feature>
<evidence type="ECO:0000256" key="3">
    <source>
        <dbReference type="ARBA" id="ARBA00022723"/>
    </source>
</evidence>
<dbReference type="NCBIfam" id="TIGR01882">
    <property type="entry name" value="peptidase-T"/>
    <property type="match status" value="1"/>
</dbReference>
<accession>A0A1Y1RUN2</accession>
<dbReference type="NCBIfam" id="NF009920">
    <property type="entry name" value="PRK13381.1"/>
    <property type="match status" value="1"/>
</dbReference>
<dbReference type="Pfam" id="PF01546">
    <property type="entry name" value="Peptidase_M20"/>
    <property type="match status" value="1"/>
</dbReference>
<dbReference type="Gene3D" id="3.30.70.360">
    <property type="match status" value="1"/>
</dbReference>
<keyword evidence="2" id="KW-0645">Protease</keyword>
<dbReference type="PANTHER" id="PTHR42994:SF1">
    <property type="entry name" value="PEPTIDASE T"/>
    <property type="match status" value="1"/>
</dbReference>
<evidence type="ECO:0000256" key="1">
    <source>
        <dbReference type="ARBA" id="ARBA00009692"/>
    </source>
</evidence>
<proteinExistence type="inferred from homology"/>
<dbReference type="GO" id="GO:0008237">
    <property type="term" value="F:metallopeptidase activity"/>
    <property type="evidence" value="ECO:0007669"/>
    <property type="project" value="UniProtKB-KW"/>
</dbReference>
<gene>
    <name evidence="11" type="ORF">B4O97_17455</name>
</gene>
<dbReference type="PROSITE" id="PS00759">
    <property type="entry name" value="ARGE_DAPE_CPG2_2"/>
    <property type="match status" value="1"/>
</dbReference>
<dbReference type="EMBL" id="MWQY01000027">
    <property type="protein sequence ID" value="ORC31107.1"/>
    <property type="molecule type" value="Genomic_DNA"/>
</dbReference>
<dbReference type="InterPro" id="IPR001261">
    <property type="entry name" value="ArgE/DapE_CS"/>
</dbReference>
<dbReference type="GO" id="GO:0006508">
    <property type="term" value="P:proteolysis"/>
    <property type="evidence" value="ECO:0007669"/>
    <property type="project" value="UniProtKB-UniRule"/>
</dbReference>
<dbReference type="SUPFAM" id="SSF53187">
    <property type="entry name" value="Zn-dependent exopeptidases"/>
    <property type="match status" value="1"/>
</dbReference>
<evidence type="ECO:0000313" key="11">
    <source>
        <dbReference type="EMBL" id="ORC31107.1"/>
    </source>
</evidence>
<feature type="active site" description="Proton acceptor" evidence="8">
    <location>
        <position position="181"/>
    </location>
</feature>
<dbReference type="GO" id="GO:0008270">
    <property type="term" value="F:zinc ion binding"/>
    <property type="evidence" value="ECO:0007669"/>
    <property type="project" value="InterPro"/>
</dbReference>
<comment type="similarity">
    <text evidence="1">Belongs to the peptidase M20B family.</text>
</comment>
<dbReference type="SUPFAM" id="SSF55031">
    <property type="entry name" value="Bacterial exopeptidase dimerisation domain"/>
    <property type="match status" value="1"/>
</dbReference>